<dbReference type="Proteomes" id="UP000178175">
    <property type="component" value="Unassembled WGS sequence"/>
</dbReference>
<accession>A0A1G2TIA6</accession>
<sequence length="255" mass="27427">MGFRLALAISVSVVLIGVSSWYRFGTTGYVQPNVVAIDQLGTSNDDYAEILNDFTIPKTSTSSVISAPLTNTDLIGRQLILDYVGLAGSGQATEANIISLANQYAENITIFNKATKIGAQDIKTVSNTKVNLENYSDNLAKIYMKHAGAINKAYAEKPSADALDKMSYSFAKNASATYTNTATELKNLTVPLILAATHLELVNIHLSSASAMNAIFEAEEDPITAVAGFIIVNENLDKEITVLKEIEQILQTNAI</sequence>
<organism evidence="1 2">
    <name type="scientific">Candidatus Zambryskibacteria bacterium RIFCSPHIGHO2_02_FULL_43_14</name>
    <dbReference type="NCBI Taxonomy" id="1802748"/>
    <lineage>
        <taxon>Bacteria</taxon>
        <taxon>Candidatus Zambryskiibacteriota</taxon>
    </lineage>
</organism>
<reference evidence="1 2" key="1">
    <citation type="journal article" date="2016" name="Nat. Commun.">
        <title>Thousands of microbial genomes shed light on interconnected biogeochemical processes in an aquifer system.</title>
        <authorList>
            <person name="Anantharaman K."/>
            <person name="Brown C.T."/>
            <person name="Hug L.A."/>
            <person name="Sharon I."/>
            <person name="Castelle C.J."/>
            <person name="Probst A.J."/>
            <person name="Thomas B.C."/>
            <person name="Singh A."/>
            <person name="Wilkins M.J."/>
            <person name="Karaoz U."/>
            <person name="Brodie E.L."/>
            <person name="Williams K.H."/>
            <person name="Hubbard S.S."/>
            <person name="Banfield J.F."/>
        </authorList>
    </citation>
    <scope>NUCLEOTIDE SEQUENCE [LARGE SCALE GENOMIC DNA]</scope>
</reference>
<proteinExistence type="predicted"/>
<dbReference type="AlphaFoldDB" id="A0A1G2TIA6"/>
<protein>
    <submittedName>
        <fullName evidence="1">Uncharacterized protein</fullName>
    </submittedName>
</protein>
<name>A0A1G2TIA6_9BACT</name>
<evidence type="ECO:0000313" key="1">
    <source>
        <dbReference type="EMBL" id="OHA97030.1"/>
    </source>
</evidence>
<evidence type="ECO:0000313" key="2">
    <source>
        <dbReference type="Proteomes" id="UP000178175"/>
    </source>
</evidence>
<comment type="caution">
    <text evidence="1">The sequence shown here is derived from an EMBL/GenBank/DDBJ whole genome shotgun (WGS) entry which is preliminary data.</text>
</comment>
<dbReference type="EMBL" id="MHVR01000002">
    <property type="protein sequence ID" value="OHA97030.1"/>
    <property type="molecule type" value="Genomic_DNA"/>
</dbReference>
<gene>
    <name evidence="1" type="ORF">A3C70_02520</name>
</gene>